<accession>A0A512DXP3</accession>
<dbReference type="EMBL" id="BJYZ01000026">
    <property type="protein sequence ID" value="GEO41253.1"/>
    <property type="molecule type" value="Genomic_DNA"/>
</dbReference>
<organism evidence="1 2">
    <name type="scientific">Skermanella aerolata</name>
    <dbReference type="NCBI Taxonomy" id="393310"/>
    <lineage>
        <taxon>Bacteria</taxon>
        <taxon>Pseudomonadati</taxon>
        <taxon>Pseudomonadota</taxon>
        <taxon>Alphaproteobacteria</taxon>
        <taxon>Rhodospirillales</taxon>
        <taxon>Azospirillaceae</taxon>
        <taxon>Skermanella</taxon>
    </lineage>
</organism>
<comment type="caution">
    <text evidence="1">The sequence shown here is derived from an EMBL/GenBank/DDBJ whole genome shotgun (WGS) entry which is preliminary data.</text>
</comment>
<dbReference type="Proteomes" id="UP000321523">
    <property type="component" value="Unassembled WGS sequence"/>
</dbReference>
<keyword evidence="2" id="KW-1185">Reference proteome</keyword>
<protein>
    <submittedName>
        <fullName evidence="1">Uncharacterized protein</fullName>
    </submittedName>
</protein>
<evidence type="ECO:0000313" key="2">
    <source>
        <dbReference type="Proteomes" id="UP000321523"/>
    </source>
</evidence>
<name>A0A512DXP3_9PROT</name>
<gene>
    <name evidence="1" type="ORF">SAE02_54010</name>
</gene>
<evidence type="ECO:0000313" key="1">
    <source>
        <dbReference type="EMBL" id="GEO41253.1"/>
    </source>
</evidence>
<sequence>MDLTPPDTKLGDVRRINPFENFIIVMRPPAIAFIAGKPTRATGYYLAQPFSSRCGGLFTVTDGMEAVLLPGGH</sequence>
<proteinExistence type="predicted"/>
<reference evidence="1 2" key="1">
    <citation type="submission" date="2019-07" db="EMBL/GenBank/DDBJ databases">
        <title>Whole genome shotgun sequence of Skermanella aerolata NBRC 106429.</title>
        <authorList>
            <person name="Hosoyama A."/>
            <person name="Uohara A."/>
            <person name="Ohji S."/>
            <person name="Ichikawa N."/>
        </authorList>
    </citation>
    <scope>NUCLEOTIDE SEQUENCE [LARGE SCALE GENOMIC DNA]</scope>
    <source>
        <strain evidence="1 2">NBRC 106429</strain>
    </source>
</reference>
<dbReference type="AlphaFoldDB" id="A0A512DXP3"/>